<name>A0A2P4ZKY0_9HYPO</name>
<gene>
    <name evidence="2" type="ORF">TGAM01_v206035</name>
</gene>
<dbReference type="PANTHER" id="PTHR47332:SF6">
    <property type="entry name" value="SET DOMAIN-CONTAINING PROTEIN"/>
    <property type="match status" value="1"/>
</dbReference>
<accession>A0A2P4ZKY0</accession>
<evidence type="ECO:0000313" key="2">
    <source>
        <dbReference type="EMBL" id="PON24954.1"/>
    </source>
</evidence>
<dbReference type="STRING" id="398673.A0A2P4ZKY0"/>
<reference evidence="2 3" key="1">
    <citation type="journal article" date="2016" name="Genome Announc.">
        <title>Draft Whole-Genome Sequence of Trichoderma gamsii T6085, a Promising Biocontrol Agent of Fusarium Head Blight on Wheat.</title>
        <authorList>
            <person name="Baroncelli R."/>
            <person name="Zapparata A."/>
            <person name="Piaggeschi G."/>
            <person name="Sarrocco S."/>
            <person name="Vannacci G."/>
        </authorList>
    </citation>
    <scope>NUCLEOTIDE SEQUENCE [LARGE SCALE GENOMIC DNA]</scope>
    <source>
        <strain evidence="2 3">T6085</strain>
    </source>
</reference>
<dbReference type="Proteomes" id="UP000054821">
    <property type="component" value="Unassembled WGS sequence"/>
</dbReference>
<dbReference type="GeneID" id="29982795"/>
<dbReference type="SMART" id="SM00317">
    <property type="entry name" value="SET"/>
    <property type="match status" value="1"/>
</dbReference>
<organism evidence="2 3">
    <name type="scientific">Trichoderma gamsii</name>
    <dbReference type="NCBI Taxonomy" id="398673"/>
    <lineage>
        <taxon>Eukaryota</taxon>
        <taxon>Fungi</taxon>
        <taxon>Dikarya</taxon>
        <taxon>Ascomycota</taxon>
        <taxon>Pezizomycotina</taxon>
        <taxon>Sordariomycetes</taxon>
        <taxon>Hypocreomycetidae</taxon>
        <taxon>Hypocreales</taxon>
        <taxon>Hypocreaceae</taxon>
        <taxon>Trichoderma</taxon>
    </lineage>
</organism>
<feature type="domain" description="SET" evidence="1">
    <location>
        <begin position="117"/>
        <end position="262"/>
    </location>
</feature>
<dbReference type="InterPro" id="IPR001214">
    <property type="entry name" value="SET_dom"/>
</dbReference>
<dbReference type="PANTHER" id="PTHR47332">
    <property type="entry name" value="SET DOMAIN-CONTAINING PROTEIN 5"/>
    <property type="match status" value="1"/>
</dbReference>
<comment type="caution">
    <text evidence="2">The sequence shown here is derived from an EMBL/GenBank/DDBJ whole genome shotgun (WGS) entry which is preliminary data.</text>
</comment>
<dbReference type="InterPro" id="IPR011990">
    <property type="entry name" value="TPR-like_helical_dom_sf"/>
</dbReference>
<keyword evidence="3" id="KW-1185">Reference proteome</keyword>
<dbReference type="Gene3D" id="2.170.270.10">
    <property type="entry name" value="SET domain"/>
    <property type="match status" value="1"/>
</dbReference>
<dbReference type="EMBL" id="JPDN02000020">
    <property type="protein sequence ID" value="PON24954.1"/>
    <property type="molecule type" value="Genomic_DNA"/>
</dbReference>
<dbReference type="InterPro" id="IPR046341">
    <property type="entry name" value="SET_dom_sf"/>
</dbReference>
<proteinExistence type="predicted"/>
<protein>
    <recommendedName>
        <fullName evidence="1">SET domain-containing protein</fullName>
    </recommendedName>
</protein>
<dbReference type="Gene3D" id="1.25.40.10">
    <property type="entry name" value="Tetratricopeptide repeat domain"/>
    <property type="match status" value="1"/>
</dbReference>
<evidence type="ECO:0000313" key="3">
    <source>
        <dbReference type="Proteomes" id="UP000054821"/>
    </source>
</evidence>
<dbReference type="SUPFAM" id="SSF82199">
    <property type="entry name" value="SET domain"/>
    <property type="match status" value="1"/>
</dbReference>
<dbReference type="CDD" id="cd20071">
    <property type="entry name" value="SET_SMYD"/>
    <property type="match status" value="1"/>
</dbReference>
<dbReference type="AlphaFoldDB" id="A0A2P4ZKY0"/>
<dbReference type="RefSeq" id="XP_018664219.1">
    <property type="nucleotide sequence ID" value="XM_018802712.1"/>
</dbReference>
<dbReference type="Pfam" id="PF00856">
    <property type="entry name" value="SET"/>
    <property type="match status" value="1"/>
</dbReference>
<sequence length="402" mass="45619">MLPELFTFTTVALALRHHITSGDVCYPSLLQSRLEMCRSSDQYNFDPVFVANSSSPRTSQSDCRNNTETFCAFSSSSFAGGRGISILTTPDRMESLQQLPAFADADALLGINEQLSPVFEERELPGRGRGLIANKTLHRGDRIFAHTPILMLDGESFGDLEKEEWLELEHAAVNNLPLKSRTLFSALYGRPVTDPVSDRIDTNAFVLELNEVTYYAVFPETARLNHDCRPNAAYFFDKQTLTHYVHAITDITPGTEITITYIDPHMTRQRRLKRLSSLWGFNCSCSLCSLHSELAHASDERLDQITTINDRLEDWETAPLQMAQTLISLYEQERLHAPASSAYWYAALMSCTQGLYWETIRYAQRAIELGLLDYGFGDESFQRMRQLAKEPAEDECWLARLK</sequence>
<dbReference type="InterPro" id="IPR053185">
    <property type="entry name" value="SET_domain_protein"/>
</dbReference>
<evidence type="ECO:0000259" key="1">
    <source>
        <dbReference type="PROSITE" id="PS50280"/>
    </source>
</evidence>
<dbReference type="PROSITE" id="PS50280">
    <property type="entry name" value="SET"/>
    <property type="match status" value="1"/>
</dbReference>